<keyword evidence="4" id="KW-0496">Mitochondrion</keyword>
<dbReference type="GO" id="GO:0005743">
    <property type="term" value="C:mitochondrial inner membrane"/>
    <property type="evidence" value="ECO:0007669"/>
    <property type="project" value="UniProtKB-SubCell"/>
</dbReference>
<gene>
    <name evidence="6" type="ORF">V8G54_025834</name>
</gene>
<dbReference type="Pfam" id="PF01145">
    <property type="entry name" value="Band_7"/>
    <property type="match status" value="1"/>
</dbReference>
<dbReference type="InterPro" id="IPR000163">
    <property type="entry name" value="Prohibitin"/>
</dbReference>
<name>A0AAQ3MZQ0_VIGMU</name>
<proteinExistence type="inferred from homology"/>
<sequence>MESILFRMKSLARTTFCLGVATTALSSLNSVDVGHRAVVVNRYRGVLEDTIDAGIHFRIPWIEKSHIFDVRRCYHQMNIKTTTKDLQMADMRLHIIFHPDITKLPVMVKKAYDKKTFPEIVSEVIKDTMSQEFVTLVNEVLPDVISQVKAEEFLTNNSWVCALVRDGLIRRSEDFNIAIDDVALLEVVLTRNRA</sequence>
<evidence type="ECO:0000313" key="7">
    <source>
        <dbReference type="Proteomes" id="UP001374535"/>
    </source>
</evidence>
<evidence type="ECO:0000256" key="2">
    <source>
        <dbReference type="ARBA" id="ARBA00009658"/>
    </source>
</evidence>
<evidence type="ECO:0000313" key="6">
    <source>
        <dbReference type="EMBL" id="WVY99764.1"/>
    </source>
</evidence>
<dbReference type="EMBL" id="CP144693">
    <property type="protein sequence ID" value="WVY99764.1"/>
    <property type="molecule type" value="Genomic_DNA"/>
</dbReference>
<comment type="similarity">
    <text evidence="2 4">Belongs to the prohibitin family.</text>
</comment>
<dbReference type="InterPro" id="IPR001107">
    <property type="entry name" value="Band_7"/>
</dbReference>
<evidence type="ECO:0000256" key="1">
    <source>
        <dbReference type="ARBA" id="ARBA00004140"/>
    </source>
</evidence>
<protein>
    <recommendedName>
        <fullName evidence="4">Prohibitin</fullName>
    </recommendedName>
</protein>
<evidence type="ECO:0000256" key="4">
    <source>
        <dbReference type="RuleBase" id="RU366048"/>
    </source>
</evidence>
<dbReference type="AlphaFoldDB" id="A0AAQ3MZQ0"/>
<keyword evidence="7" id="KW-1185">Reference proteome</keyword>
<feature type="domain" description="Band 7" evidence="5">
    <location>
        <begin position="30"/>
        <end position="189"/>
    </location>
</feature>
<dbReference type="GO" id="GO:0007005">
    <property type="term" value="P:mitochondrion organization"/>
    <property type="evidence" value="ECO:0007669"/>
    <property type="project" value="TreeGrafter"/>
</dbReference>
<keyword evidence="4" id="KW-0472">Membrane</keyword>
<dbReference type="Proteomes" id="UP001374535">
    <property type="component" value="Chromosome 8"/>
</dbReference>
<comment type="subunit">
    <text evidence="3">Component of a prohibitin multimeric complex in mitochondrial membranes.</text>
</comment>
<accession>A0AAQ3MZQ0</accession>
<organism evidence="6 7">
    <name type="scientific">Vigna mungo</name>
    <name type="common">Black gram</name>
    <name type="synonym">Phaseolus mungo</name>
    <dbReference type="NCBI Taxonomy" id="3915"/>
    <lineage>
        <taxon>Eukaryota</taxon>
        <taxon>Viridiplantae</taxon>
        <taxon>Streptophyta</taxon>
        <taxon>Embryophyta</taxon>
        <taxon>Tracheophyta</taxon>
        <taxon>Spermatophyta</taxon>
        <taxon>Magnoliopsida</taxon>
        <taxon>eudicotyledons</taxon>
        <taxon>Gunneridae</taxon>
        <taxon>Pentapetalae</taxon>
        <taxon>rosids</taxon>
        <taxon>fabids</taxon>
        <taxon>Fabales</taxon>
        <taxon>Fabaceae</taxon>
        <taxon>Papilionoideae</taxon>
        <taxon>50 kb inversion clade</taxon>
        <taxon>NPAAA clade</taxon>
        <taxon>indigoferoid/millettioid clade</taxon>
        <taxon>Phaseoleae</taxon>
        <taxon>Vigna</taxon>
    </lineage>
</organism>
<comment type="subcellular location">
    <subcellularLocation>
        <location evidence="1">Mitochondrion inner membrane</location>
        <topology evidence="1">Single-pass type II membrane protein</topology>
    </subcellularLocation>
</comment>
<dbReference type="PANTHER" id="PTHR23222">
    <property type="entry name" value="PROHIBITIN"/>
    <property type="match status" value="1"/>
</dbReference>
<keyword evidence="4" id="KW-0999">Mitochondrion inner membrane</keyword>
<dbReference type="PANTHER" id="PTHR23222:SF0">
    <property type="entry name" value="PROHIBITIN 1"/>
    <property type="match status" value="1"/>
</dbReference>
<reference evidence="6 7" key="1">
    <citation type="journal article" date="2023" name="Life. Sci Alliance">
        <title>Evolutionary insights into 3D genome organization and epigenetic landscape of Vigna mungo.</title>
        <authorList>
            <person name="Junaid A."/>
            <person name="Singh B."/>
            <person name="Bhatia S."/>
        </authorList>
    </citation>
    <scope>NUCLEOTIDE SEQUENCE [LARGE SCALE GENOMIC DNA]</scope>
    <source>
        <strain evidence="6">Urdbean</strain>
    </source>
</reference>
<evidence type="ECO:0000259" key="5">
    <source>
        <dbReference type="Pfam" id="PF01145"/>
    </source>
</evidence>
<evidence type="ECO:0000256" key="3">
    <source>
        <dbReference type="ARBA" id="ARBA00011786"/>
    </source>
</evidence>